<evidence type="ECO:0000256" key="1">
    <source>
        <dbReference type="SAM" id="MobiDB-lite"/>
    </source>
</evidence>
<reference evidence="2" key="1">
    <citation type="journal article" date="2020" name="BMC Genomics">
        <title>Correction to: Identification and distribution of gene clusters required for synthesis of sphingolipid metabolism inhibitors in diverse species of the filamentous fungus Fusarium.</title>
        <authorList>
            <person name="Kim H.S."/>
            <person name="Lohmar J.M."/>
            <person name="Busman M."/>
            <person name="Brown D.W."/>
            <person name="Naumann T.A."/>
            <person name="Divon H.H."/>
            <person name="Lysoe E."/>
            <person name="Uhlig S."/>
            <person name="Proctor R.H."/>
        </authorList>
    </citation>
    <scope>NUCLEOTIDE SEQUENCE</scope>
    <source>
        <strain evidence="2">NRRL 22465</strain>
    </source>
</reference>
<comment type="caution">
    <text evidence="2">The sequence shown here is derived from an EMBL/GenBank/DDBJ whole genome shotgun (WGS) entry which is preliminary data.</text>
</comment>
<feature type="compositionally biased region" description="Basic and acidic residues" evidence="1">
    <location>
        <begin position="33"/>
        <end position="43"/>
    </location>
</feature>
<proteinExistence type="predicted"/>
<feature type="region of interest" description="Disordered" evidence="1">
    <location>
        <begin position="81"/>
        <end position="104"/>
    </location>
</feature>
<sequence>MNALLLDVVGLRFEKKRGLTRSAGATDTWNYDQGHKRPLKQDDMPLSQSNVGAIRAQWGYDITAVGGQSEVKWPAPEAPLEAAPVKGHGRSRYADAECDGSWAR</sequence>
<name>A0A8H4XBX9_9HYPO</name>
<keyword evidence="3" id="KW-1185">Reference proteome</keyword>
<gene>
    <name evidence="2" type="ORF">FZEAL_10365</name>
</gene>
<organism evidence="2 3">
    <name type="scientific">Fusarium zealandicum</name>
    <dbReference type="NCBI Taxonomy" id="1053134"/>
    <lineage>
        <taxon>Eukaryota</taxon>
        <taxon>Fungi</taxon>
        <taxon>Dikarya</taxon>
        <taxon>Ascomycota</taxon>
        <taxon>Pezizomycotina</taxon>
        <taxon>Sordariomycetes</taxon>
        <taxon>Hypocreomycetidae</taxon>
        <taxon>Hypocreales</taxon>
        <taxon>Nectriaceae</taxon>
        <taxon>Fusarium</taxon>
        <taxon>Fusarium staphyleae species complex</taxon>
    </lineage>
</organism>
<dbReference type="AlphaFoldDB" id="A0A8H4XBX9"/>
<dbReference type="EMBL" id="JABEYC010001150">
    <property type="protein sequence ID" value="KAF4968596.1"/>
    <property type="molecule type" value="Genomic_DNA"/>
</dbReference>
<evidence type="ECO:0000313" key="3">
    <source>
        <dbReference type="Proteomes" id="UP000635477"/>
    </source>
</evidence>
<feature type="region of interest" description="Disordered" evidence="1">
    <location>
        <begin position="25"/>
        <end position="46"/>
    </location>
</feature>
<dbReference type="Proteomes" id="UP000635477">
    <property type="component" value="Unassembled WGS sequence"/>
</dbReference>
<accession>A0A8H4XBX9</accession>
<evidence type="ECO:0000313" key="2">
    <source>
        <dbReference type="EMBL" id="KAF4968596.1"/>
    </source>
</evidence>
<reference evidence="2" key="2">
    <citation type="submission" date="2020-05" db="EMBL/GenBank/DDBJ databases">
        <authorList>
            <person name="Kim H.-S."/>
            <person name="Proctor R.H."/>
            <person name="Brown D.W."/>
        </authorList>
    </citation>
    <scope>NUCLEOTIDE SEQUENCE</scope>
    <source>
        <strain evidence="2">NRRL 22465</strain>
    </source>
</reference>
<protein>
    <submittedName>
        <fullName evidence="2">Uncharacterized protein</fullName>
    </submittedName>
</protein>